<dbReference type="PANTHER" id="PTHR35795:SF1">
    <property type="entry name" value="BIS(5'-NUCLEOSYL)-TETRAPHOSPHATASE, SYMMETRICAL"/>
    <property type="match status" value="1"/>
</dbReference>
<dbReference type="GO" id="GO:0016787">
    <property type="term" value="F:hydrolase activity"/>
    <property type="evidence" value="ECO:0007669"/>
    <property type="project" value="UniProtKB-KW"/>
</dbReference>
<evidence type="ECO:0000256" key="3">
    <source>
        <dbReference type="ARBA" id="ARBA00022801"/>
    </source>
</evidence>
<evidence type="ECO:0000256" key="2">
    <source>
        <dbReference type="ARBA" id="ARBA00022741"/>
    </source>
</evidence>
<dbReference type="GO" id="GO:0046872">
    <property type="term" value="F:metal ion binding"/>
    <property type="evidence" value="ECO:0007669"/>
    <property type="project" value="UniProtKB-KW"/>
</dbReference>
<dbReference type="SUPFAM" id="SSF109604">
    <property type="entry name" value="HD-domain/PDEase-like"/>
    <property type="match status" value="1"/>
</dbReference>
<dbReference type="InterPro" id="IPR006674">
    <property type="entry name" value="HD_domain"/>
</dbReference>
<dbReference type="InterPro" id="IPR005249">
    <property type="entry name" value="YqeK"/>
</dbReference>
<proteinExistence type="predicted"/>
<dbReference type="InterPro" id="IPR051094">
    <property type="entry name" value="Diverse_Catalytic_Enzymes"/>
</dbReference>
<reference evidence="5 6" key="1">
    <citation type="submission" date="2018-05" db="EMBL/GenBank/DDBJ databases">
        <title>Genomic Encyclopedia of Type Strains, Phase IV (KMG-IV): sequencing the most valuable type-strain genomes for metagenomic binning, comparative biology and taxonomic classification.</title>
        <authorList>
            <person name="Goeker M."/>
        </authorList>
    </citation>
    <scope>NUCLEOTIDE SEQUENCE [LARGE SCALE GENOMIC DNA]</scope>
    <source>
        <strain evidence="5 6">DSM 24906</strain>
    </source>
</reference>
<protein>
    <submittedName>
        <fullName evidence="5">HD superfamily hydrolase involved in NAD metabolism</fullName>
    </submittedName>
</protein>
<accession>A0AA45C9D6</accession>
<gene>
    <name evidence="5" type="ORF">C7380_101288</name>
</gene>
<dbReference type="GO" id="GO:0000166">
    <property type="term" value="F:nucleotide binding"/>
    <property type="evidence" value="ECO:0007669"/>
    <property type="project" value="UniProtKB-KW"/>
</dbReference>
<dbReference type="Pfam" id="PF01966">
    <property type="entry name" value="HD"/>
    <property type="match status" value="1"/>
</dbReference>
<feature type="domain" description="HD" evidence="4">
    <location>
        <begin position="19"/>
        <end position="117"/>
    </location>
</feature>
<dbReference type="EMBL" id="QGGI01000001">
    <property type="protein sequence ID" value="PWJ96713.1"/>
    <property type="molecule type" value="Genomic_DNA"/>
</dbReference>
<keyword evidence="6" id="KW-1185">Reference proteome</keyword>
<name>A0AA45C9D6_9BACT</name>
<dbReference type="Proteomes" id="UP000245921">
    <property type="component" value="Unassembled WGS sequence"/>
</dbReference>
<evidence type="ECO:0000313" key="6">
    <source>
        <dbReference type="Proteomes" id="UP000245921"/>
    </source>
</evidence>
<evidence type="ECO:0000259" key="4">
    <source>
        <dbReference type="Pfam" id="PF01966"/>
    </source>
</evidence>
<keyword evidence="2" id="KW-0547">Nucleotide-binding</keyword>
<keyword evidence="1" id="KW-0479">Metal-binding</keyword>
<evidence type="ECO:0000256" key="1">
    <source>
        <dbReference type="ARBA" id="ARBA00022723"/>
    </source>
</evidence>
<dbReference type="RefSeq" id="WP_109603700.1">
    <property type="nucleotide sequence ID" value="NZ_QGGI01000001.1"/>
</dbReference>
<evidence type="ECO:0000313" key="5">
    <source>
        <dbReference type="EMBL" id="PWJ96713.1"/>
    </source>
</evidence>
<comment type="caution">
    <text evidence="5">The sequence shown here is derived from an EMBL/GenBank/DDBJ whole genome shotgun (WGS) entry which is preliminary data.</text>
</comment>
<organism evidence="5 6">
    <name type="scientific">Oceanotoga teriensis</name>
    <dbReference type="NCBI Taxonomy" id="515440"/>
    <lineage>
        <taxon>Bacteria</taxon>
        <taxon>Thermotogati</taxon>
        <taxon>Thermotogota</taxon>
        <taxon>Thermotogae</taxon>
        <taxon>Petrotogales</taxon>
        <taxon>Petrotogaceae</taxon>
        <taxon>Oceanotoga</taxon>
    </lineage>
</organism>
<dbReference type="NCBIfam" id="TIGR00488">
    <property type="entry name" value="bis(5'-nucleosyl)-tetraphosphatase (symmetrical) YqeK"/>
    <property type="match status" value="1"/>
</dbReference>
<keyword evidence="3 5" id="KW-0378">Hydrolase</keyword>
<dbReference type="Gene3D" id="1.10.3210.10">
    <property type="entry name" value="Hypothetical protein af1432"/>
    <property type="match status" value="1"/>
</dbReference>
<sequence>MNEIDFIKKEIEENLSERRLKHVYSVKDYIEKLSKIFSLDSKKCEIAALGHDIFREKNSKTLMEQAKKYKLNLKMYEINYPLLLHGKIAALYLKEKYELDEEIYQAIYYHTSGCINSNDITKALVISDSAEQTRDYKGVEELRKISEKSLDEAYNYVMKGKITYALKNRLLILDETIEYWNKHVLEVQI</sequence>
<dbReference type="AlphaFoldDB" id="A0AA45C9D6"/>
<dbReference type="PANTHER" id="PTHR35795">
    <property type="entry name" value="SLR1885 PROTEIN"/>
    <property type="match status" value="1"/>
</dbReference>